<feature type="chain" id="PRO_5037168433" evidence="2">
    <location>
        <begin position="27"/>
        <end position="292"/>
    </location>
</feature>
<sequence>MNRIFGLFACFALSVMALSCSGKEGAGEDLPAPEPPSGQDPDGEGLYAKDEGVLRLATYNVGSFTKSGQADCSMASDMVTEMKADIISFNELDRNTVRSGRTDQLAEIAGGMEGWKYVFAKAIDFQGGEYGNGIAYNPETVGEVISQFTVPFPDAAEPRVCLVLEFGGFVFASVHLDVASQSERMAEVAEITGRMQDAFAGKGKPVFLAGDMNELPSDPAMMELRKNWSLVSANSPTFPSDAPKTCIDMIFLMDGSGECQVSGTQVCTGFNSVNTAVVSDHLPVYVDINLTN</sequence>
<keyword evidence="4" id="KW-0255">Endonuclease</keyword>
<organism evidence="4 5">
    <name type="scientific">Candidatus Cryptobacteroides avicola</name>
    <dbReference type="NCBI Taxonomy" id="2840757"/>
    <lineage>
        <taxon>Bacteria</taxon>
        <taxon>Pseudomonadati</taxon>
        <taxon>Bacteroidota</taxon>
        <taxon>Bacteroidia</taxon>
        <taxon>Bacteroidales</taxon>
        <taxon>Candidatus Cryptobacteroides</taxon>
    </lineage>
</organism>
<feature type="signal peptide" evidence="2">
    <location>
        <begin position="1"/>
        <end position="26"/>
    </location>
</feature>
<name>A0A940DSK7_9BACT</name>
<keyword evidence="2" id="KW-0732">Signal</keyword>
<protein>
    <submittedName>
        <fullName evidence="4">Endonuclease/exonuclease/phosphatase family protein</fullName>
    </submittedName>
</protein>
<dbReference type="EMBL" id="JADILV010000037">
    <property type="protein sequence ID" value="MBO8483571.1"/>
    <property type="molecule type" value="Genomic_DNA"/>
</dbReference>
<dbReference type="GO" id="GO:0016020">
    <property type="term" value="C:membrane"/>
    <property type="evidence" value="ECO:0007669"/>
    <property type="project" value="GOC"/>
</dbReference>
<keyword evidence="4" id="KW-0378">Hydrolase</keyword>
<feature type="region of interest" description="Disordered" evidence="1">
    <location>
        <begin position="24"/>
        <end position="45"/>
    </location>
</feature>
<keyword evidence="4" id="KW-0540">Nuclease</keyword>
<evidence type="ECO:0000313" key="5">
    <source>
        <dbReference type="Proteomes" id="UP000725002"/>
    </source>
</evidence>
<gene>
    <name evidence="4" type="ORF">IAB75_05600</name>
</gene>
<dbReference type="GO" id="GO:0006506">
    <property type="term" value="P:GPI anchor biosynthetic process"/>
    <property type="evidence" value="ECO:0007669"/>
    <property type="project" value="TreeGrafter"/>
</dbReference>
<dbReference type="Gene3D" id="3.60.10.10">
    <property type="entry name" value="Endonuclease/exonuclease/phosphatase"/>
    <property type="match status" value="1"/>
</dbReference>
<comment type="caution">
    <text evidence="4">The sequence shown here is derived from an EMBL/GenBank/DDBJ whole genome shotgun (WGS) entry which is preliminary data.</text>
</comment>
<dbReference type="InterPro" id="IPR005135">
    <property type="entry name" value="Endo/exonuclease/phosphatase"/>
</dbReference>
<dbReference type="SUPFAM" id="SSF56219">
    <property type="entry name" value="DNase I-like"/>
    <property type="match status" value="1"/>
</dbReference>
<reference evidence="4" key="1">
    <citation type="submission" date="2020-10" db="EMBL/GenBank/DDBJ databases">
        <authorList>
            <person name="Gilroy R."/>
        </authorList>
    </citation>
    <scope>NUCLEOTIDE SEQUENCE</scope>
    <source>
        <strain evidence="4">G3-8215</strain>
    </source>
</reference>
<evidence type="ECO:0000313" key="4">
    <source>
        <dbReference type="EMBL" id="MBO8483571.1"/>
    </source>
</evidence>
<evidence type="ECO:0000256" key="2">
    <source>
        <dbReference type="SAM" id="SignalP"/>
    </source>
</evidence>
<dbReference type="GO" id="GO:0004519">
    <property type="term" value="F:endonuclease activity"/>
    <property type="evidence" value="ECO:0007669"/>
    <property type="project" value="UniProtKB-KW"/>
</dbReference>
<accession>A0A940DSK7</accession>
<proteinExistence type="predicted"/>
<evidence type="ECO:0000256" key="1">
    <source>
        <dbReference type="SAM" id="MobiDB-lite"/>
    </source>
</evidence>
<dbReference type="PANTHER" id="PTHR14859">
    <property type="entry name" value="CALCOFLUOR WHITE HYPERSENSITIVE PROTEIN PRECURSOR"/>
    <property type="match status" value="1"/>
</dbReference>
<evidence type="ECO:0000259" key="3">
    <source>
        <dbReference type="Pfam" id="PF03372"/>
    </source>
</evidence>
<dbReference type="InterPro" id="IPR051916">
    <property type="entry name" value="GPI-anchor_lipid_remodeler"/>
</dbReference>
<dbReference type="PANTHER" id="PTHR14859:SF15">
    <property type="entry name" value="ENDONUCLEASE_EXONUCLEASE_PHOSPHATASE DOMAIN-CONTAINING PROTEIN"/>
    <property type="match status" value="1"/>
</dbReference>
<feature type="domain" description="Endonuclease/exonuclease/phosphatase" evidence="3">
    <location>
        <begin position="57"/>
        <end position="281"/>
    </location>
</feature>
<dbReference type="Pfam" id="PF03372">
    <property type="entry name" value="Exo_endo_phos"/>
    <property type="match status" value="1"/>
</dbReference>
<dbReference type="PROSITE" id="PS51257">
    <property type="entry name" value="PROKAR_LIPOPROTEIN"/>
    <property type="match status" value="1"/>
</dbReference>
<reference evidence="4" key="2">
    <citation type="journal article" date="2021" name="PeerJ">
        <title>Extensive microbial diversity within the chicken gut microbiome revealed by metagenomics and culture.</title>
        <authorList>
            <person name="Gilroy R."/>
            <person name="Ravi A."/>
            <person name="Getino M."/>
            <person name="Pursley I."/>
            <person name="Horton D.L."/>
            <person name="Alikhan N.F."/>
            <person name="Baker D."/>
            <person name="Gharbi K."/>
            <person name="Hall N."/>
            <person name="Watson M."/>
            <person name="Adriaenssens E.M."/>
            <person name="Foster-Nyarko E."/>
            <person name="Jarju S."/>
            <person name="Secka A."/>
            <person name="Antonio M."/>
            <person name="Oren A."/>
            <person name="Chaudhuri R.R."/>
            <person name="La Ragione R."/>
            <person name="Hildebrand F."/>
            <person name="Pallen M.J."/>
        </authorList>
    </citation>
    <scope>NUCLEOTIDE SEQUENCE</scope>
    <source>
        <strain evidence="4">G3-8215</strain>
    </source>
</reference>
<dbReference type="AlphaFoldDB" id="A0A940DSK7"/>
<dbReference type="InterPro" id="IPR036691">
    <property type="entry name" value="Endo/exonu/phosph_ase_sf"/>
</dbReference>
<dbReference type="Proteomes" id="UP000725002">
    <property type="component" value="Unassembled WGS sequence"/>
</dbReference>